<dbReference type="SMART" id="SM00530">
    <property type="entry name" value="HTH_XRE"/>
    <property type="match status" value="1"/>
</dbReference>
<dbReference type="PROSITE" id="PS50943">
    <property type="entry name" value="HTH_CROC1"/>
    <property type="match status" value="1"/>
</dbReference>
<dbReference type="InterPro" id="IPR001387">
    <property type="entry name" value="Cro/C1-type_HTH"/>
</dbReference>
<gene>
    <name evidence="3" type="ORF">ABB22_01320</name>
</gene>
<keyword evidence="4" id="KW-1185">Reference proteome</keyword>
<evidence type="ECO:0000313" key="3">
    <source>
        <dbReference type="EMBL" id="KRG60678.1"/>
    </source>
</evidence>
<dbReference type="Proteomes" id="UP000050902">
    <property type="component" value="Unassembled WGS sequence"/>
</dbReference>
<dbReference type="Gene3D" id="1.10.260.40">
    <property type="entry name" value="lambda repressor-like DNA-binding domains"/>
    <property type="match status" value="1"/>
</dbReference>
<evidence type="ECO:0000259" key="2">
    <source>
        <dbReference type="PROSITE" id="PS50943"/>
    </source>
</evidence>
<dbReference type="EMBL" id="LDJG01000002">
    <property type="protein sequence ID" value="KRG60678.1"/>
    <property type="molecule type" value="Genomic_DNA"/>
</dbReference>
<comment type="caution">
    <text evidence="3">The sequence shown here is derived from an EMBL/GenBank/DDBJ whole genome shotgun (WGS) entry which is preliminary data.</text>
</comment>
<proteinExistence type="predicted"/>
<feature type="transmembrane region" description="Helical" evidence="1">
    <location>
        <begin position="102"/>
        <end position="118"/>
    </location>
</feature>
<feature type="domain" description="HTH cro/C1-type" evidence="2">
    <location>
        <begin position="8"/>
        <end position="61"/>
    </location>
</feature>
<sequence length="119" mass="12805">MKLDPSIVRRLREARHWSQEQLAAAAGLSLRTVQRVETEGVASRETRVCLAAALDTDVGAILEAASGPVAAFRWSPWVLPILAGVLVFAVGTMLGVPRIVDYYAILLVSTGVLGHSLRK</sequence>
<protein>
    <recommendedName>
        <fullName evidence="2">HTH cro/C1-type domain-containing protein</fullName>
    </recommendedName>
</protein>
<keyword evidence="1" id="KW-1133">Transmembrane helix</keyword>
<dbReference type="InterPro" id="IPR010982">
    <property type="entry name" value="Lambda_DNA-bd_dom_sf"/>
</dbReference>
<evidence type="ECO:0000313" key="4">
    <source>
        <dbReference type="Proteomes" id="UP000050902"/>
    </source>
</evidence>
<name>A0ABR5NPG1_9GAMM</name>
<keyword evidence="1" id="KW-0812">Transmembrane</keyword>
<reference evidence="3 4" key="1">
    <citation type="submission" date="2015-05" db="EMBL/GenBank/DDBJ databases">
        <title>Genome sequencing and analysis of members of genus Stenotrophomonas.</title>
        <authorList>
            <person name="Patil P.P."/>
            <person name="Midha S."/>
            <person name="Patil P.B."/>
        </authorList>
    </citation>
    <scope>NUCLEOTIDE SEQUENCE [LARGE SCALE GENOMIC DNA]</scope>
    <source>
        <strain evidence="3 4">DSM 12575</strain>
    </source>
</reference>
<organism evidence="3 4">
    <name type="scientific">Stenotrophomonas nitritireducens</name>
    <dbReference type="NCBI Taxonomy" id="83617"/>
    <lineage>
        <taxon>Bacteria</taxon>
        <taxon>Pseudomonadati</taxon>
        <taxon>Pseudomonadota</taxon>
        <taxon>Gammaproteobacteria</taxon>
        <taxon>Lysobacterales</taxon>
        <taxon>Lysobacteraceae</taxon>
        <taxon>Stenotrophomonas</taxon>
    </lineage>
</organism>
<dbReference type="SUPFAM" id="SSF47413">
    <property type="entry name" value="lambda repressor-like DNA-binding domains"/>
    <property type="match status" value="1"/>
</dbReference>
<evidence type="ECO:0000256" key="1">
    <source>
        <dbReference type="SAM" id="Phobius"/>
    </source>
</evidence>
<keyword evidence="1" id="KW-0472">Membrane</keyword>
<dbReference type="Pfam" id="PF01381">
    <property type="entry name" value="HTH_3"/>
    <property type="match status" value="1"/>
</dbReference>
<accession>A0ABR5NPG1</accession>
<dbReference type="CDD" id="cd00093">
    <property type="entry name" value="HTH_XRE"/>
    <property type="match status" value="1"/>
</dbReference>
<feature type="transmembrane region" description="Helical" evidence="1">
    <location>
        <begin position="77"/>
        <end position="96"/>
    </location>
</feature>